<dbReference type="SUPFAM" id="SSF52540">
    <property type="entry name" value="P-loop containing nucleoside triphosphate hydrolases"/>
    <property type="match status" value="1"/>
</dbReference>
<dbReference type="RefSeq" id="WP_122284922.1">
    <property type="nucleotide sequence ID" value="NZ_RBTT01000070.1"/>
</dbReference>
<keyword evidence="2" id="KW-0378">Hydrolase</keyword>
<keyword evidence="2" id="KW-0067">ATP-binding</keyword>
<feature type="domain" description="Helicase C-terminal" evidence="1">
    <location>
        <begin position="81"/>
        <end position="195"/>
    </location>
</feature>
<keyword evidence="2" id="KW-0547">Nucleotide-binding</keyword>
<feature type="non-terminal residue" evidence="2">
    <location>
        <position position="1"/>
    </location>
</feature>
<dbReference type="EMBL" id="RBTT01000070">
    <property type="protein sequence ID" value="RMU11038.1"/>
    <property type="molecule type" value="Genomic_DNA"/>
</dbReference>
<organism evidence="2 3">
    <name type="scientific">Pseudomonas syringae pv. coriandricola</name>
    <dbReference type="NCBI Taxonomy" id="264453"/>
    <lineage>
        <taxon>Bacteria</taxon>
        <taxon>Pseudomonadati</taxon>
        <taxon>Pseudomonadota</taxon>
        <taxon>Gammaproteobacteria</taxon>
        <taxon>Pseudomonadales</taxon>
        <taxon>Pseudomonadaceae</taxon>
        <taxon>Pseudomonas</taxon>
    </lineage>
</organism>
<accession>A0A3M5RQ79</accession>
<dbReference type="GO" id="GO:0004386">
    <property type="term" value="F:helicase activity"/>
    <property type="evidence" value="ECO:0007669"/>
    <property type="project" value="UniProtKB-KW"/>
</dbReference>
<sequence>FIDVPMFSDQEAAHRKLAQTLTVELRQALARRDTTLLGVVLNVLLAWPDCCFRPEVVKHPRSRDTLAFVPSVFDDDELMPKEQALLDLCLAEKARNRKVLAYSVYTGTRDTTSRMKRVLEQSGLKVAVLRASVDTARREDWILDQVDRGVDVLITNPELVKTGLDLLDFPTIAFMQTGWNVYTVQQAARRSWRIGQKQDVRVIFFGYIGSSQITCLQLMAKKIAVSQSTSGDVPESGLDSLNLDGDSVEMALARQLINA</sequence>
<dbReference type="Proteomes" id="UP000274212">
    <property type="component" value="Unassembled WGS sequence"/>
</dbReference>
<comment type="caution">
    <text evidence="2">The sequence shown here is derived from an EMBL/GenBank/DDBJ whole genome shotgun (WGS) entry which is preliminary data.</text>
</comment>
<dbReference type="AlphaFoldDB" id="A0A3M5RQ79"/>
<dbReference type="Pfam" id="PF00271">
    <property type="entry name" value="Helicase_C"/>
    <property type="match status" value="1"/>
</dbReference>
<name>A0A3M5RQ79_9PSED</name>
<dbReference type="Gene3D" id="3.40.50.300">
    <property type="entry name" value="P-loop containing nucleotide triphosphate hydrolases"/>
    <property type="match status" value="1"/>
</dbReference>
<evidence type="ECO:0000313" key="2">
    <source>
        <dbReference type="EMBL" id="RMU11038.1"/>
    </source>
</evidence>
<proteinExistence type="predicted"/>
<gene>
    <name evidence="2" type="ORF">ALP36_01171</name>
</gene>
<protein>
    <submittedName>
        <fullName evidence="2">DEAD/DEAH box helicase</fullName>
    </submittedName>
</protein>
<evidence type="ECO:0000259" key="1">
    <source>
        <dbReference type="Pfam" id="PF00271"/>
    </source>
</evidence>
<dbReference type="InterPro" id="IPR001650">
    <property type="entry name" value="Helicase_C-like"/>
</dbReference>
<reference evidence="2 3" key="1">
    <citation type="submission" date="2018-08" db="EMBL/GenBank/DDBJ databases">
        <title>Recombination of ecologically and evolutionarily significant loci maintains genetic cohesion in the Pseudomonas syringae species complex.</title>
        <authorList>
            <person name="Dillon M."/>
            <person name="Thakur S."/>
            <person name="Almeida R.N.D."/>
            <person name="Weir B.S."/>
            <person name="Guttman D.S."/>
        </authorList>
    </citation>
    <scope>NUCLEOTIDE SEQUENCE [LARGE SCALE GENOMIC DNA]</scope>
    <source>
        <strain evidence="2 3">ICMP 9829</strain>
    </source>
</reference>
<dbReference type="InterPro" id="IPR027417">
    <property type="entry name" value="P-loop_NTPase"/>
</dbReference>
<keyword evidence="2" id="KW-0347">Helicase</keyword>
<evidence type="ECO:0000313" key="3">
    <source>
        <dbReference type="Proteomes" id="UP000274212"/>
    </source>
</evidence>